<dbReference type="Pfam" id="PF03693">
    <property type="entry name" value="ParD_antitoxin"/>
    <property type="match status" value="1"/>
</dbReference>
<keyword evidence="4" id="KW-1185">Reference proteome</keyword>
<dbReference type="InterPro" id="IPR022789">
    <property type="entry name" value="ParD"/>
</dbReference>
<dbReference type="EMBL" id="JACHOO010000008">
    <property type="protein sequence ID" value="MBB5754456.1"/>
    <property type="molecule type" value="Genomic_DNA"/>
</dbReference>
<dbReference type="AlphaFoldDB" id="A0A7W9FPL9"/>
<dbReference type="InterPro" id="IPR010985">
    <property type="entry name" value="Ribbon_hlx_hlx"/>
</dbReference>
<dbReference type="PANTHER" id="PTHR36582:SF2">
    <property type="entry name" value="ANTITOXIN PARD"/>
    <property type="match status" value="1"/>
</dbReference>
<dbReference type="GO" id="GO:0006355">
    <property type="term" value="P:regulation of DNA-templated transcription"/>
    <property type="evidence" value="ECO:0007669"/>
    <property type="project" value="InterPro"/>
</dbReference>
<dbReference type="RefSeq" id="WP_183857896.1">
    <property type="nucleotide sequence ID" value="NZ_JACHOO010000008.1"/>
</dbReference>
<name>A0A7W9FPL9_9HYPH</name>
<keyword evidence="2" id="KW-1277">Toxin-antitoxin system</keyword>
<comment type="similarity">
    <text evidence="1">Belongs to the ParD antitoxin family.</text>
</comment>
<comment type="caution">
    <text evidence="3">The sequence shown here is derived from an EMBL/GenBank/DDBJ whole genome shotgun (WGS) entry which is preliminary data.</text>
</comment>
<protein>
    <submittedName>
        <fullName evidence="3">Antitoxin ParD1/3/4</fullName>
    </submittedName>
</protein>
<organism evidence="3 4">
    <name type="scientific">Prosthecomicrobium pneumaticum</name>
    <dbReference type="NCBI Taxonomy" id="81895"/>
    <lineage>
        <taxon>Bacteria</taxon>
        <taxon>Pseudomonadati</taxon>
        <taxon>Pseudomonadota</taxon>
        <taxon>Alphaproteobacteria</taxon>
        <taxon>Hyphomicrobiales</taxon>
        <taxon>Kaistiaceae</taxon>
        <taxon>Prosthecomicrobium</taxon>
    </lineage>
</organism>
<dbReference type="InterPro" id="IPR038296">
    <property type="entry name" value="ParD_sf"/>
</dbReference>
<proteinExistence type="inferred from homology"/>
<dbReference type="Proteomes" id="UP000523821">
    <property type="component" value="Unassembled WGS sequence"/>
</dbReference>
<dbReference type="PANTHER" id="PTHR36582">
    <property type="entry name" value="ANTITOXIN PARD"/>
    <property type="match status" value="1"/>
</dbReference>
<evidence type="ECO:0000313" key="3">
    <source>
        <dbReference type="EMBL" id="MBB5754456.1"/>
    </source>
</evidence>
<dbReference type="Gene3D" id="6.10.10.120">
    <property type="entry name" value="Antitoxin ParD1-like"/>
    <property type="match status" value="1"/>
</dbReference>
<dbReference type="SUPFAM" id="SSF47598">
    <property type="entry name" value="Ribbon-helix-helix"/>
    <property type="match status" value="1"/>
</dbReference>
<sequence>MATMNVSLSDRMKAWVDAQTEQGGYADEGDYVRALIAQDQERQAKIAALQRLLDEGRGSGTGSRSMDEILAEARRRAGTDGL</sequence>
<reference evidence="3 4" key="1">
    <citation type="submission" date="2020-08" db="EMBL/GenBank/DDBJ databases">
        <title>Genomic Encyclopedia of Type Strains, Phase IV (KMG-IV): sequencing the most valuable type-strain genomes for metagenomic binning, comparative biology and taxonomic classification.</title>
        <authorList>
            <person name="Goeker M."/>
        </authorList>
    </citation>
    <scope>NUCLEOTIDE SEQUENCE [LARGE SCALE GENOMIC DNA]</scope>
    <source>
        <strain evidence="3 4">DSM 16268</strain>
    </source>
</reference>
<dbReference type="NCBIfam" id="TIGR02606">
    <property type="entry name" value="antidote_CC2985"/>
    <property type="match status" value="1"/>
</dbReference>
<gene>
    <name evidence="3" type="ORF">GGQ63_003542</name>
</gene>
<evidence type="ECO:0000313" key="4">
    <source>
        <dbReference type="Proteomes" id="UP000523821"/>
    </source>
</evidence>
<evidence type="ECO:0000256" key="1">
    <source>
        <dbReference type="ARBA" id="ARBA00008580"/>
    </source>
</evidence>
<accession>A0A7W9FPL9</accession>
<evidence type="ECO:0000256" key="2">
    <source>
        <dbReference type="ARBA" id="ARBA00022649"/>
    </source>
</evidence>